<protein>
    <submittedName>
        <fullName evidence="1">Uncharacterized protein</fullName>
    </submittedName>
</protein>
<accession>A0A7J4IWJ0</accession>
<comment type="caution">
    <text evidence="1">The sequence shown here is derived from an EMBL/GenBank/DDBJ whole genome shotgun (WGS) entry which is preliminary data.</text>
</comment>
<evidence type="ECO:0000313" key="1">
    <source>
        <dbReference type="EMBL" id="HIH09891.1"/>
    </source>
</evidence>
<dbReference type="AlphaFoldDB" id="A0A7J4IWJ0"/>
<evidence type="ECO:0000313" key="2">
    <source>
        <dbReference type="Proteomes" id="UP000565078"/>
    </source>
</evidence>
<organism evidence="1 2">
    <name type="scientific">Candidatus Iainarchaeum sp</name>
    <dbReference type="NCBI Taxonomy" id="3101447"/>
    <lineage>
        <taxon>Archaea</taxon>
        <taxon>Candidatus Iainarchaeota</taxon>
        <taxon>Candidatus Iainarchaeia</taxon>
        <taxon>Candidatus Iainarchaeales</taxon>
        <taxon>Candidatus Iainarchaeaceae</taxon>
        <taxon>Candidatus Iainarchaeum</taxon>
    </lineage>
</organism>
<dbReference type="Proteomes" id="UP000565078">
    <property type="component" value="Unassembled WGS sequence"/>
</dbReference>
<sequence>MGKRPYFIVPAPKWERFGAKFPPGTKKIISKLTREREGIPANKPLTKAQISQTLEVLANNVSQHSPMTMYRLKGMADEINALKEKLAASEDFEARHTQRGQKEAAGSERLRQKALQLQIMELEDTRTAVLNFLKFLDRQPPQYRKEVLKEFPK</sequence>
<reference evidence="2" key="1">
    <citation type="journal article" date="2020" name="bioRxiv">
        <title>A rank-normalized archaeal taxonomy based on genome phylogeny resolves widespread incomplete and uneven classifications.</title>
        <authorList>
            <person name="Rinke C."/>
            <person name="Chuvochina M."/>
            <person name="Mussig A.J."/>
            <person name="Chaumeil P.-A."/>
            <person name="Waite D.W."/>
            <person name="Whitman W.B."/>
            <person name="Parks D.H."/>
            <person name="Hugenholtz P."/>
        </authorList>
    </citation>
    <scope>NUCLEOTIDE SEQUENCE [LARGE SCALE GENOMIC DNA]</scope>
</reference>
<gene>
    <name evidence="1" type="ORF">HA254_04440</name>
</gene>
<proteinExistence type="predicted"/>
<name>A0A7J4IWJ0_9ARCH</name>
<dbReference type="EMBL" id="DUGC01000068">
    <property type="protein sequence ID" value="HIH09891.1"/>
    <property type="molecule type" value="Genomic_DNA"/>
</dbReference>